<proteinExistence type="predicted"/>
<dbReference type="GeneID" id="85398313"/>
<name>A0AAD8XGW3_GLOAC</name>
<feature type="compositionally biased region" description="Polar residues" evidence="1">
    <location>
        <begin position="210"/>
        <end position="235"/>
    </location>
</feature>
<reference evidence="2" key="1">
    <citation type="submission" date="2021-12" db="EMBL/GenBank/DDBJ databases">
        <title>Comparative genomics, transcriptomics and evolutionary studies reveal genomic signatures of adaptation to plant cell wall in hemibiotrophic fungi.</title>
        <authorList>
            <consortium name="DOE Joint Genome Institute"/>
            <person name="Baroncelli R."/>
            <person name="Diaz J.F."/>
            <person name="Benocci T."/>
            <person name="Peng M."/>
            <person name="Battaglia E."/>
            <person name="Haridas S."/>
            <person name="Andreopoulos W."/>
            <person name="Labutti K."/>
            <person name="Pangilinan J."/>
            <person name="Floch G.L."/>
            <person name="Makela M.R."/>
            <person name="Henrissat B."/>
            <person name="Grigoriev I.V."/>
            <person name="Crouch J.A."/>
            <person name="De Vries R.P."/>
            <person name="Sukno S.A."/>
            <person name="Thon M.R."/>
        </authorList>
    </citation>
    <scope>NUCLEOTIDE SEQUENCE</scope>
    <source>
        <strain evidence="2">CBS 112980</strain>
    </source>
</reference>
<organism evidence="2 3">
    <name type="scientific">Glomerella acutata</name>
    <name type="common">Colletotrichum acutatum</name>
    <dbReference type="NCBI Taxonomy" id="27357"/>
    <lineage>
        <taxon>Eukaryota</taxon>
        <taxon>Fungi</taxon>
        <taxon>Dikarya</taxon>
        <taxon>Ascomycota</taxon>
        <taxon>Pezizomycotina</taxon>
        <taxon>Sordariomycetes</taxon>
        <taxon>Hypocreomycetidae</taxon>
        <taxon>Glomerellales</taxon>
        <taxon>Glomerellaceae</taxon>
        <taxon>Colletotrichum</taxon>
        <taxon>Colletotrichum acutatum species complex</taxon>
    </lineage>
</organism>
<dbReference type="RefSeq" id="XP_060362965.1">
    <property type="nucleotide sequence ID" value="XM_060514415.1"/>
</dbReference>
<comment type="caution">
    <text evidence="2">The sequence shown here is derived from an EMBL/GenBank/DDBJ whole genome shotgun (WGS) entry which is preliminary data.</text>
</comment>
<evidence type="ECO:0000256" key="1">
    <source>
        <dbReference type="SAM" id="MobiDB-lite"/>
    </source>
</evidence>
<feature type="region of interest" description="Disordered" evidence="1">
    <location>
        <begin position="142"/>
        <end position="282"/>
    </location>
</feature>
<dbReference type="AlphaFoldDB" id="A0AAD8XGW3"/>
<evidence type="ECO:0000313" key="2">
    <source>
        <dbReference type="EMBL" id="KAK1722910.1"/>
    </source>
</evidence>
<dbReference type="EMBL" id="JAHMHS010000072">
    <property type="protein sequence ID" value="KAK1722910.1"/>
    <property type="molecule type" value="Genomic_DNA"/>
</dbReference>
<protein>
    <submittedName>
        <fullName evidence="2">Uncharacterized protein</fullName>
    </submittedName>
</protein>
<dbReference type="Proteomes" id="UP001244207">
    <property type="component" value="Unassembled WGS sequence"/>
</dbReference>
<accession>A0AAD8XGW3</accession>
<keyword evidence="3" id="KW-1185">Reference proteome</keyword>
<sequence>MAVDNKTKRKELLAQLRELPPQNRAEDVSALLEARRRGDKRRPSRICGDLLPYRYTIDQEVDLRDGVVSISVFANLAHYLSKQDVLALARDSSLFEKAKELLKDKDLPSSWSDCLREWSTTSPELGLEFYCGAFESIAEASETDGTPLEIRGMKANPRKRGSETPVPEPKRQCVALPDTRDDDAQGHPPSANVGHVREQPESGPSVFGAISTNAATSPSASELGTEQAPGTQPVDSTAPKDTSHPQPTNTGDRKNLDNQPTRTQDTQKKIIPGLRRSSHVAGDTSVRGWRLPSCYVYILAY</sequence>
<gene>
    <name evidence="2" type="ORF">BDZ83DRAFT_753930</name>
</gene>
<evidence type="ECO:0000313" key="3">
    <source>
        <dbReference type="Proteomes" id="UP001244207"/>
    </source>
</evidence>